<dbReference type="InterPro" id="IPR044730">
    <property type="entry name" value="RNase_H-like_dom_plant"/>
</dbReference>
<dbReference type="KEGG" id="pda:120104556"/>
<reference evidence="5" key="2">
    <citation type="submission" date="2025-08" db="UniProtKB">
        <authorList>
            <consortium name="RefSeq"/>
        </authorList>
    </citation>
    <scope>IDENTIFICATION</scope>
    <source>
        <tissue evidence="5">Young leaves</tissue>
    </source>
</reference>
<dbReference type="Gene3D" id="3.30.420.10">
    <property type="entry name" value="Ribonuclease H-like superfamily/Ribonuclease H"/>
    <property type="match status" value="1"/>
</dbReference>
<dbReference type="InterPro" id="IPR043502">
    <property type="entry name" value="DNA/RNA_pol_sf"/>
</dbReference>
<dbReference type="SUPFAM" id="SSF56219">
    <property type="entry name" value="DNase I-like"/>
    <property type="match status" value="1"/>
</dbReference>
<dbReference type="Proteomes" id="UP000228380">
    <property type="component" value="Chromosome 2"/>
</dbReference>
<dbReference type="OrthoDB" id="1738942at2759"/>
<evidence type="ECO:0000259" key="1">
    <source>
        <dbReference type="Pfam" id="PF00078"/>
    </source>
</evidence>
<protein>
    <submittedName>
        <fullName evidence="5">Uncharacterized protein LOC120104556</fullName>
    </submittedName>
</protein>
<proteinExistence type="predicted"/>
<dbReference type="PANTHER" id="PTHR33116:SF78">
    <property type="entry name" value="OS12G0587133 PROTEIN"/>
    <property type="match status" value="1"/>
</dbReference>
<dbReference type="GeneID" id="120104556"/>
<dbReference type="InterPro" id="IPR026960">
    <property type="entry name" value="RVT-Znf"/>
</dbReference>
<gene>
    <name evidence="5" type="primary">LOC120104556</name>
</gene>
<organism evidence="4 5">
    <name type="scientific">Phoenix dactylifera</name>
    <name type="common">Date palm</name>
    <dbReference type="NCBI Taxonomy" id="42345"/>
    <lineage>
        <taxon>Eukaryota</taxon>
        <taxon>Viridiplantae</taxon>
        <taxon>Streptophyta</taxon>
        <taxon>Embryophyta</taxon>
        <taxon>Tracheophyta</taxon>
        <taxon>Spermatophyta</taxon>
        <taxon>Magnoliopsida</taxon>
        <taxon>Liliopsida</taxon>
        <taxon>Arecaceae</taxon>
        <taxon>Coryphoideae</taxon>
        <taxon>Phoeniceae</taxon>
        <taxon>Phoenix</taxon>
    </lineage>
</organism>
<evidence type="ECO:0000259" key="2">
    <source>
        <dbReference type="Pfam" id="PF13456"/>
    </source>
</evidence>
<feature type="domain" description="Reverse transcriptase" evidence="1">
    <location>
        <begin position="415"/>
        <end position="523"/>
    </location>
</feature>
<dbReference type="InterPro" id="IPR036691">
    <property type="entry name" value="Endo/exonu/phosph_ase_sf"/>
</dbReference>
<dbReference type="Gene3D" id="3.60.10.10">
    <property type="entry name" value="Endonuclease/exonuclease/phosphatase"/>
    <property type="match status" value="1"/>
</dbReference>
<dbReference type="InterPro" id="IPR012337">
    <property type="entry name" value="RNaseH-like_sf"/>
</dbReference>
<dbReference type="GO" id="GO:0004523">
    <property type="term" value="F:RNA-DNA hybrid ribonuclease activity"/>
    <property type="evidence" value="ECO:0007669"/>
    <property type="project" value="InterPro"/>
</dbReference>
<feature type="domain" description="Reverse transcriptase zinc-binding" evidence="3">
    <location>
        <begin position="859"/>
        <end position="923"/>
    </location>
</feature>
<evidence type="ECO:0000313" key="4">
    <source>
        <dbReference type="Proteomes" id="UP000228380"/>
    </source>
</evidence>
<keyword evidence="4" id="KW-1185">Reference proteome</keyword>
<dbReference type="Pfam" id="PF13966">
    <property type="entry name" value="zf-RVT"/>
    <property type="match status" value="1"/>
</dbReference>
<reference evidence="4" key="1">
    <citation type="journal article" date="2019" name="Nat. Commun.">
        <title>Genome-wide association mapping of date palm fruit traits.</title>
        <authorList>
            <person name="Hazzouri K.M."/>
            <person name="Gros-Balthazard M."/>
            <person name="Flowers J.M."/>
            <person name="Copetti D."/>
            <person name="Lemansour A."/>
            <person name="Lebrun M."/>
            <person name="Masmoudi K."/>
            <person name="Ferrand S."/>
            <person name="Dhar M.I."/>
            <person name="Fresquez Z.A."/>
            <person name="Rosas U."/>
            <person name="Zhang J."/>
            <person name="Talag J."/>
            <person name="Lee S."/>
            <person name="Kudrna D."/>
            <person name="Powell R.F."/>
            <person name="Leitch I.J."/>
            <person name="Krueger R.R."/>
            <person name="Wing R.A."/>
            <person name="Amiri K.M.A."/>
            <person name="Purugganan M.D."/>
        </authorList>
    </citation>
    <scope>NUCLEOTIDE SEQUENCE [LARGE SCALE GENOMIC DNA]</scope>
    <source>
        <strain evidence="4">cv. Khalas</strain>
    </source>
</reference>
<sequence length="1197" mass="136399">MVQQHRPDICVLFETRLSGRSLQKARRAVPRSWGFYAVESQGLSDGIIVTWAQGSCRERRILWEEVSQLIIQGYPMMVAGDFNCITDPQEKMGGKPFSYERKVKEFQDFLTTNGLIDLGFMGSRFTWCNNQQGQARVWERLDRACATAGWVQCFPDHRVSHLPRIASDHSPLLVSTDTYIPVRSPFRFEKIWLCYPRSWEMVREAWSAPVRGDAMYRVFRRLELTRRRLRRWNHEEVGDIFRKIEESEEAIARQQETFWRQKLRVQWIVEGDRNTSFFHQATVIRRHQNRIRVVRDEEGQLSEEPEVIQRVLESFFRARWIEQPTGGSLADTLSPLVGVSEGETAALIRPVSEEEVREAVRSLAGDKAPGPDGFPPLFFQRYWMIVGRDVTAAIQQFFRTAEMAADWQRTFITLIPKRQDATEPSHFRPISLCTTLYKATAKILAVRLRDVLPRLISPEQGAFLEGRSISDNVLIAQEFMFDLGRAPVRRSLMGIKLDMERAYDRVRWDFLQQSLQRSSRQTARVICQIMRDYCATSGQRVNLTKSAITFSPKTRVAERRSIVEILGVGEQEGMMTYLGIPLSGQRLRRRDCTFLEFSIRRRLEGWQMHTLSMMGRITLVRSVLTSVPIYLLSNTLIPVTVLRSLEQLFRNFIWGRCSGRGGVHLMAWDVVCQPISHGGLGVQSLVAMREVLAARHAVRFVLEPKIMWSSLMRAKYGALATGVRAGRRHSPIWREICTRAGVVLPEIRWTIGDGRSIDVLEDSWMTELPICRMPTMVDSSRLAGCRVSELLTSEGGRWREEMIREVFGEQLAESVLSLPIPGGGGADRLVWVPTGRTQVRASDLRALIGREPARQIEGGWIWRLQIHPRVALFIWKVAWGCLPTRSLLARRGMVVSQYCEECADIEETTEHVLLQCPRAREIWRRSPVLLPDSIVYVHDMIQMLRASTQSPRSTEAGILIAYLSYHIWLDRNAGLFEGSRVSPRRVVDRAALYAREVLAATVRFSSRIVRDTWGTLHAASAPRFALVSWVPPPLDYLKVNFDGSRSVDGAAGGVGFVIRDHLGRLIAAGGRRTPGLTVVGAELQAAWEGISYAWQVLGVERVCFEGDSSVVIDWLRGADRFGDGHPLIREIRRVARLLGDVQLGHVFRETNRAADWVASYVARHSGDFTWTSASDVHPYLHLLLSRDLAGCTQVRAI</sequence>
<dbReference type="AlphaFoldDB" id="A0A8B8ZK01"/>
<dbReference type="CDD" id="cd06222">
    <property type="entry name" value="RNase_H_like"/>
    <property type="match status" value="1"/>
</dbReference>
<dbReference type="Pfam" id="PF00078">
    <property type="entry name" value="RVT_1"/>
    <property type="match status" value="1"/>
</dbReference>
<accession>A0A8B8ZK01</accession>
<dbReference type="InterPro" id="IPR002156">
    <property type="entry name" value="RNaseH_domain"/>
</dbReference>
<dbReference type="GO" id="GO:0003676">
    <property type="term" value="F:nucleic acid binding"/>
    <property type="evidence" value="ECO:0007669"/>
    <property type="project" value="InterPro"/>
</dbReference>
<dbReference type="InterPro" id="IPR036397">
    <property type="entry name" value="RNaseH_sf"/>
</dbReference>
<name>A0A8B8ZK01_PHODC</name>
<evidence type="ECO:0000259" key="3">
    <source>
        <dbReference type="Pfam" id="PF13966"/>
    </source>
</evidence>
<feature type="domain" description="RNase H type-1" evidence="2">
    <location>
        <begin position="1040"/>
        <end position="1160"/>
    </location>
</feature>
<dbReference type="PANTHER" id="PTHR33116">
    <property type="entry name" value="REVERSE TRANSCRIPTASE ZINC-BINDING DOMAIN-CONTAINING PROTEIN-RELATED-RELATED"/>
    <property type="match status" value="1"/>
</dbReference>
<dbReference type="SUPFAM" id="SSF56672">
    <property type="entry name" value="DNA/RNA polymerases"/>
    <property type="match status" value="1"/>
</dbReference>
<dbReference type="RefSeq" id="XP_038971793.1">
    <property type="nucleotide sequence ID" value="XM_039115865.1"/>
</dbReference>
<dbReference type="InterPro" id="IPR000477">
    <property type="entry name" value="RT_dom"/>
</dbReference>
<dbReference type="CDD" id="cd01650">
    <property type="entry name" value="RT_nLTR_like"/>
    <property type="match status" value="1"/>
</dbReference>
<evidence type="ECO:0000313" key="5">
    <source>
        <dbReference type="RefSeq" id="XP_038971793.1"/>
    </source>
</evidence>
<dbReference type="Pfam" id="PF13456">
    <property type="entry name" value="RVT_3"/>
    <property type="match status" value="1"/>
</dbReference>
<dbReference type="SUPFAM" id="SSF53098">
    <property type="entry name" value="Ribonuclease H-like"/>
    <property type="match status" value="1"/>
</dbReference>